<dbReference type="InterPro" id="IPR033379">
    <property type="entry name" value="Acid_Pase_AS"/>
</dbReference>
<dbReference type="GO" id="GO:0000828">
    <property type="term" value="F:inositol hexakisphosphate kinase activity"/>
    <property type="evidence" value="ECO:0007669"/>
    <property type="project" value="UniProtKB-ARBA"/>
</dbReference>
<dbReference type="PANTHER" id="PTHR12750:SF10">
    <property type="entry name" value="INOSITOL HEXAKISPHOSPHATE AND DIPHOSPHOINOSITOL-PENTAKISPHOSPHATE KINASE 2"/>
    <property type="match status" value="1"/>
</dbReference>
<evidence type="ECO:0000313" key="14">
    <source>
        <dbReference type="EMBL" id="KAL2778599.1"/>
    </source>
</evidence>
<feature type="region of interest" description="Disordered" evidence="12">
    <location>
        <begin position="859"/>
        <end position="901"/>
    </location>
</feature>
<dbReference type="FunFam" id="3.40.50.11950:FF:000003">
    <property type="entry name" value="Inositol hexakisphosphate and diphosphoinositol-pentakisphosphate kinase"/>
    <property type="match status" value="1"/>
</dbReference>
<dbReference type="FunFam" id="3.30.470.20:FF:000003">
    <property type="entry name" value="Inositol hexakisphosphate and diphosphoinositol-pentakisphosphate kinase"/>
    <property type="match status" value="1"/>
</dbReference>
<dbReference type="Gene3D" id="3.40.50.1240">
    <property type="entry name" value="Phosphoglycerate mutase-like"/>
    <property type="match status" value="1"/>
</dbReference>
<feature type="compositionally biased region" description="Basic and acidic residues" evidence="12">
    <location>
        <begin position="876"/>
        <end position="901"/>
    </location>
</feature>
<dbReference type="InterPro" id="IPR040557">
    <property type="entry name" value="VIP1_N"/>
</dbReference>
<dbReference type="InterPro" id="IPR037446">
    <property type="entry name" value="His_Pase_VIP1"/>
</dbReference>
<dbReference type="InterPro" id="IPR000560">
    <property type="entry name" value="His_Pase_clade-2"/>
</dbReference>
<accession>A0ABD2EHQ9</accession>
<evidence type="ECO:0000256" key="10">
    <source>
        <dbReference type="ARBA" id="ARBA00034629"/>
    </source>
</evidence>
<keyword evidence="5 11" id="KW-0808">Transferase</keyword>
<keyword evidence="4" id="KW-0597">Phosphoprotein</keyword>
<evidence type="ECO:0000256" key="7">
    <source>
        <dbReference type="ARBA" id="ARBA00022777"/>
    </source>
</evidence>
<evidence type="ECO:0000256" key="11">
    <source>
        <dbReference type="RuleBase" id="RU365032"/>
    </source>
</evidence>
<dbReference type="PANTHER" id="PTHR12750">
    <property type="entry name" value="DIPHOSPHOINOSITOL PENTAKISPHOSPHATE KINASE"/>
    <property type="match status" value="1"/>
</dbReference>
<dbReference type="Pfam" id="PF00328">
    <property type="entry name" value="His_Phos_2"/>
    <property type="match status" value="1"/>
</dbReference>
<dbReference type="AlphaFoldDB" id="A0ABD2EHQ9"/>
<feature type="non-terminal residue" evidence="14">
    <location>
        <position position="1"/>
    </location>
</feature>
<dbReference type="Proteomes" id="UP001610411">
    <property type="component" value="Unassembled WGS sequence"/>
</dbReference>
<dbReference type="FunFam" id="3.40.50.11950:FF:000001">
    <property type="entry name" value="Inositol hexakisphosphate and diphosphoinositol-pentakisphosphate kinase"/>
    <property type="match status" value="1"/>
</dbReference>
<dbReference type="EMBL" id="JBFSEQ010000004">
    <property type="protein sequence ID" value="KAL2778599.1"/>
    <property type="molecule type" value="Genomic_DNA"/>
</dbReference>
<dbReference type="CDD" id="cd07061">
    <property type="entry name" value="HP_HAP_like"/>
    <property type="match status" value="1"/>
</dbReference>
<evidence type="ECO:0000256" key="1">
    <source>
        <dbReference type="ARBA" id="ARBA00004514"/>
    </source>
</evidence>
<feature type="domain" description="VIP1 N-terminal" evidence="13">
    <location>
        <begin position="6"/>
        <end position="95"/>
    </location>
</feature>
<dbReference type="Gene3D" id="3.40.50.11950">
    <property type="match status" value="1"/>
</dbReference>
<evidence type="ECO:0000313" key="15">
    <source>
        <dbReference type="Proteomes" id="UP001610411"/>
    </source>
</evidence>
<evidence type="ECO:0000256" key="12">
    <source>
        <dbReference type="SAM" id="MobiDB-lite"/>
    </source>
</evidence>
<dbReference type="SUPFAM" id="SSF56059">
    <property type="entry name" value="Glutathione synthetase ATP-binding domain-like"/>
    <property type="match status" value="1"/>
</dbReference>
<comment type="similarity">
    <text evidence="2 11">Belongs to the histidine acid phosphatase family. VIP1 subfamily.</text>
</comment>
<dbReference type="InterPro" id="IPR029033">
    <property type="entry name" value="His_PPase_superfam"/>
</dbReference>
<keyword evidence="8 11" id="KW-0067">ATP-binding</keyword>
<evidence type="ECO:0000256" key="6">
    <source>
        <dbReference type="ARBA" id="ARBA00022741"/>
    </source>
</evidence>
<sequence length="1085" mass="123251">PPERQIVVGICSMAKKSKSKPMKEILERISLFKYIIVVVFEEEVILNEPVENWPLCDCLISFHSKGFPLDKAVAYAKLRNPFVINDLNMQYLIQDRREVYSILQAEGILLPRYAILNRDPNNPKECSLIEGEDHVEVNGEVFQKPFVEKPVSAEDHNVYIYYPTSAGGGSQRLFRKIGSRSSVYSPESNVRKTGSYIYEEFMPTDGTDVKVYTVGPDYAHAEARKSPALDGKVERDSEGKEVRYPVILNAREKLIAWKVCLAFKQTVCGFDLLRANGQSYVCDVNGFSFVKNSMKYYDDCAKILGNIVMRELAPQFHIPWSIPLEAEDIPIVPTTSGTMMELRCVIAVIRHGDRTPKQKMKMEVRHQKFFDLFEKCDGYKSGKLKLKKPKQLQEVLDIARQLLMELGQNNDSEIEENKPKLEQLKTVLEMYGHFSGINRKVQLTYLPHGCPKTSSEEEDSRREEPSLLLVLKWGGELTPAGRVQAEELGRAFRCMYPGGQDYAGFPGCGLLRLHSTYRHDLKIYASDEGRVQMTAAAFAKGLLALEGELTPILVQMVKSANMNGLLDSDSDSLSSCQQRVKARLHEILQKDRDFTAEDYEKLTPSGSISLIKSMHLIKNPVKTCDKVYSLIQSLTSQIRRRMEDPKSSDIQLYHSETLELMLRRWSKLEKDFKTKNGRYDISKIPDIYDCIKYDVQHNGSLKLENTMELYRLSKALADIVIPQEYGITKAEKLEIAKGYCTPLVRKIRSDLQRTQDDDTVNKLHPVYSRGVLSPERHVRTRLYFTSESHVHSLLSILRYGALCNESKDEQWKRAMDYLNVVNELNYMTQIVIMLYEDPNKDLSSEERFHVELHFSPGAKGCEEDKNLPSGYGYRPASRENEGRRSFKIDNDDEPHTSKKDEVDRAVILFKPMVSEPIHIHRKSPLPRSRKMATNEVVSENANYLRTARTLVEQKQNPTVGFELYSMVPSICPLETLHNALSLKQVDEFLASIASPSSDVPRKTPEISSTALRSSPIMRRKVSLNTYTPAKILPTPPATLKSTKASSKPATSGPSGAVVPNSSSRKKNITSKTEMHEHKKSTGKKK</sequence>
<keyword evidence="3 11" id="KW-0963">Cytoplasm</keyword>
<evidence type="ECO:0000256" key="5">
    <source>
        <dbReference type="ARBA" id="ARBA00022679"/>
    </source>
</evidence>
<organism evidence="14 15">
    <name type="scientific">Daubentonia madagascariensis</name>
    <name type="common">Aye-aye</name>
    <name type="synonym">Sciurus madagascariensis</name>
    <dbReference type="NCBI Taxonomy" id="31869"/>
    <lineage>
        <taxon>Eukaryota</taxon>
        <taxon>Metazoa</taxon>
        <taxon>Chordata</taxon>
        <taxon>Craniata</taxon>
        <taxon>Vertebrata</taxon>
        <taxon>Euteleostomi</taxon>
        <taxon>Mammalia</taxon>
        <taxon>Eutheria</taxon>
        <taxon>Euarchontoglires</taxon>
        <taxon>Primates</taxon>
        <taxon>Strepsirrhini</taxon>
        <taxon>Chiromyiformes</taxon>
        <taxon>Daubentoniidae</taxon>
        <taxon>Daubentonia</taxon>
    </lineage>
</organism>
<name>A0ABD2EHQ9_DAUMA</name>
<comment type="function">
    <text evidence="11">Bifunctional inositol kinase that acts in concert with the IP6K kinases to synthesize the diphosphate group-containing inositol pyrophosphates diphosphoinositol pentakisphosphate, PP-InsP5, and bis-diphosphoinositol tetrakisphosphate, (PP)2-InsP4. PP-InsP5 and (PP)2-InsP4, also respectively called InsP7 and InsP8, may regulate a variety of cellular processes, including apoptosis, vesicle trafficking, cytoskeletal dynamics, and exocytosis. Phosphorylates inositol hexakisphosphate (InsP6).</text>
</comment>
<keyword evidence="7 11" id="KW-0418">Kinase</keyword>
<dbReference type="Pfam" id="PF18086">
    <property type="entry name" value="PPIP5K2_N"/>
    <property type="match status" value="1"/>
</dbReference>
<evidence type="ECO:0000259" key="13">
    <source>
        <dbReference type="Pfam" id="PF18086"/>
    </source>
</evidence>
<proteinExistence type="inferred from homology"/>
<evidence type="ECO:0000256" key="4">
    <source>
        <dbReference type="ARBA" id="ARBA00022553"/>
    </source>
</evidence>
<feature type="compositionally biased region" description="Low complexity" evidence="12">
    <location>
        <begin position="1037"/>
        <end position="1051"/>
    </location>
</feature>
<comment type="catalytic activity">
    <reaction evidence="9">
        <text>5-diphospho-1D-myo-inositol 1,2,3,4,6-pentakisphosphate + ATP + H(+) = 1,5-bis(diphospho)-1D-myo-inositol 2,3,4,6-tetrakisphosphate + ADP</text>
        <dbReference type="Rhea" id="RHEA:10276"/>
        <dbReference type="ChEBI" id="CHEBI:15378"/>
        <dbReference type="ChEBI" id="CHEBI:30616"/>
        <dbReference type="ChEBI" id="CHEBI:58628"/>
        <dbReference type="ChEBI" id="CHEBI:77983"/>
        <dbReference type="ChEBI" id="CHEBI:456216"/>
        <dbReference type="EC" id="2.7.4.24"/>
    </reaction>
    <physiologicalReaction direction="left-to-right" evidence="9">
        <dbReference type="Rhea" id="RHEA:10277"/>
    </physiologicalReaction>
</comment>
<comment type="catalytic activity">
    <reaction evidence="10">
        <text>1D-myo-inositol hexakisphosphate + ATP = 1-diphospho-1D-myo-inositol 2,3,4,5,6-pentakisphosphate + ADP</text>
        <dbReference type="Rhea" id="RHEA:37459"/>
        <dbReference type="ChEBI" id="CHEBI:30616"/>
        <dbReference type="ChEBI" id="CHEBI:58130"/>
        <dbReference type="ChEBI" id="CHEBI:74946"/>
        <dbReference type="ChEBI" id="CHEBI:456216"/>
        <dbReference type="EC" id="2.7.4.24"/>
    </reaction>
    <physiologicalReaction direction="left-to-right" evidence="10">
        <dbReference type="Rhea" id="RHEA:37460"/>
    </physiologicalReaction>
</comment>
<dbReference type="EC" id="2.7.4.24" evidence="11"/>
<feature type="region of interest" description="Disordered" evidence="12">
    <location>
        <begin position="1027"/>
        <end position="1085"/>
    </location>
</feature>
<evidence type="ECO:0000256" key="8">
    <source>
        <dbReference type="ARBA" id="ARBA00022840"/>
    </source>
</evidence>
<evidence type="ECO:0000256" key="3">
    <source>
        <dbReference type="ARBA" id="ARBA00022490"/>
    </source>
</evidence>
<dbReference type="GO" id="GO:0033857">
    <property type="term" value="F:5-diphosphoinositol pentakisphosphate 1-kinase activity"/>
    <property type="evidence" value="ECO:0007669"/>
    <property type="project" value="UniProtKB-ARBA"/>
</dbReference>
<dbReference type="Gene3D" id="3.30.470.20">
    <property type="entry name" value="ATP-grasp fold, B domain"/>
    <property type="match status" value="1"/>
</dbReference>
<dbReference type="PROSITE" id="PS00616">
    <property type="entry name" value="HIS_ACID_PHOSPHAT_1"/>
    <property type="match status" value="1"/>
</dbReference>
<keyword evidence="15" id="KW-1185">Reference proteome</keyword>
<dbReference type="GO" id="GO:0005524">
    <property type="term" value="F:ATP binding"/>
    <property type="evidence" value="ECO:0007669"/>
    <property type="project" value="UniProtKB-KW"/>
</dbReference>
<dbReference type="GO" id="GO:0005829">
    <property type="term" value="C:cytosol"/>
    <property type="evidence" value="ECO:0007669"/>
    <property type="project" value="UniProtKB-SubCell"/>
</dbReference>
<evidence type="ECO:0000256" key="9">
    <source>
        <dbReference type="ARBA" id="ARBA00033696"/>
    </source>
</evidence>
<protein>
    <recommendedName>
        <fullName evidence="11">Inositol hexakisphosphate and diphosphoinositol-pentakisphosphate kinase</fullName>
        <ecNumber evidence="11">2.7.4.24</ecNumber>
    </recommendedName>
</protein>
<keyword evidence="6 11" id="KW-0547">Nucleotide-binding</keyword>
<comment type="subcellular location">
    <subcellularLocation>
        <location evidence="1 11">Cytoplasm</location>
        <location evidence="1 11">Cytosol</location>
    </subcellularLocation>
</comment>
<gene>
    <name evidence="14" type="ORF">WCI35_011924</name>
</gene>
<comment type="caution">
    <text evidence="14">The sequence shown here is derived from an EMBL/GenBank/DDBJ whole genome shotgun (WGS) entry which is preliminary data.</text>
</comment>
<evidence type="ECO:0000256" key="2">
    <source>
        <dbReference type="ARBA" id="ARBA00005609"/>
    </source>
</evidence>
<dbReference type="SUPFAM" id="SSF53254">
    <property type="entry name" value="Phosphoglycerate mutase-like"/>
    <property type="match status" value="1"/>
</dbReference>
<reference evidence="14 15" key="1">
    <citation type="journal article" date="2024" name="G3 (Bethesda)">
        <title>A hybrid genome assembly of the endangered aye-aye (Daubentonia madagascariensis).</title>
        <authorList>
            <person name="Versoza C.J."/>
            <person name="Pfeifer S.P."/>
        </authorList>
    </citation>
    <scope>NUCLEOTIDE SEQUENCE [LARGE SCALE GENOMIC DNA]</scope>
    <source>
        <strain evidence="14">6821</strain>
    </source>
</reference>
<dbReference type="FunFam" id="3.40.50.1240:FF:000013">
    <property type="entry name" value="Inositol hexakisphosphate and diphosphoinositol-pentakisphosphate kinase"/>
    <property type="match status" value="1"/>
</dbReference>